<dbReference type="RefSeq" id="WP_137667980.1">
    <property type="nucleotide sequence ID" value="NZ_BJCE01000106.1"/>
</dbReference>
<dbReference type="Proteomes" id="UP000300142">
    <property type="component" value="Unassembled WGS sequence"/>
</dbReference>
<evidence type="ECO:0000313" key="1">
    <source>
        <dbReference type="EMBL" id="GCL37953.1"/>
    </source>
</evidence>
<comment type="caution">
    <text evidence="1">The sequence shown here is derived from an EMBL/GenBank/DDBJ whole genome shotgun (WGS) entry which is preliminary data.</text>
</comment>
<gene>
    <name evidence="1" type="ORF">SR1949_30660</name>
</gene>
<dbReference type="EMBL" id="BJCE01000106">
    <property type="protein sequence ID" value="GCL37953.1"/>
    <property type="molecule type" value="Genomic_DNA"/>
</dbReference>
<protein>
    <submittedName>
        <fullName evidence="1">Uncharacterized protein</fullName>
    </submittedName>
</protein>
<dbReference type="AlphaFoldDB" id="A0A480A2L7"/>
<sequence>MSETLHLTGFIKGVTYKPYLGEKLQEITIDNFDVNKASAYGLIKSPITEIAYSKWVSPKRTRSYPFARMYNTYNSSKIITIIPLIKDEGKDGDRDLIQYSTISWMNLLNIYIVLAYYEKAEKSNKKGQDTKNKLTNQKFNNEFVNYQIEEILAYRQSALHWNKNLFEQRFVSIFEKALDSYDSISHKTGVLVHSREGMDKYLQKITNEFAEFKNISLKNSHNASKRESMTSHQLEYLADGLKATFSIENYLGGVYYLTADEIFFDNDTYVIQESKNSSKDSFPKLSDIQDGLFKLILFSNLDSLKLDGKPVNFVTTLKLTGKNIVGDIILPDATTQELEIFLAANRNNFKPKQKGIIRKLVTESENNDKIKIQISSNFAI</sequence>
<name>A0A480A2L7_9CYAN</name>
<accession>A0A480A2L7</accession>
<organism evidence="1 2">
    <name type="scientific">Sphaerospermopsis reniformis</name>
    <dbReference type="NCBI Taxonomy" id="531300"/>
    <lineage>
        <taxon>Bacteria</taxon>
        <taxon>Bacillati</taxon>
        <taxon>Cyanobacteriota</taxon>
        <taxon>Cyanophyceae</taxon>
        <taxon>Nostocales</taxon>
        <taxon>Aphanizomenonaceae</taxon>
        <taxon>Sphaerospermopsis</taxon>
    </lineage>
</organism>
<evidence type="ECO:0000313" key="2">
    <source>
        <dbReference type="Proteomes" id="UP000300142"/>
    </source>
</evidence>
<proteinExistence type="predicted"/>
<keyword evidence="2" id="KW-1185">Reference proteome</keyword>
<reference evidence="2" key="1">
    <citation type="submission" date="2019-02" db="EMBL/GenBank/DDBJ databases">
        <title>Draft genome sequence of Sphaerospermopsis reniformis NIES-1949.</title>
        <authorList>
            <person name="Yamaguchi H."/>
            <person name="Suzuki S."/>
            <person name="Kawachi M."/>
        </authorList>
    </citation>
    <scope>NUCLEOTIDE SEQUENCE [LARGE SCALE GENOMIC DNA]</scope>
    <source>
        <strain evidence="2">NIES-1949</strain>
    </source>
</reference>